<organism evidence="1 2">
    <name type="scientific">Haloarcula hispanica tailed virus 1</name>
    <dbReference type="NCBI Taxonomy" id="1273750"/>
    <lineage>
        <taxon>Viruses</taxon>
        <taxon>Duplodnaviria</taxon>
        <taxon>Heunggongvirae</taxon>
        <taxon>Uroviricota</taxon>
        <taxon>Caudoviricetes</taxon>
        <taxon>Madisaviridae</taxon>
        <taxon>Clampvirus</taxon>
        <taxon>Clampvirus italiense</taxon>
        <taxon>Clampvirus HHTV1</taxon>
    </lineage>
</organism>
<accession>R4TGA1</accession>
<sequence length="89" mass="10986">MMLKRITDWILGEKVANSETRHQPAWFPSTDFDIRPFGERLALFRLPPYKPPYRRHFRLKFWICFRQFHRAGFVELDLDERTLDLDLYR</sequence>
<dbReference type="EMBL" id="KC292025">
    <property type="protein sequence ID" value="AGM11261.1"/>
    <property type="molecule type" value="Genomic_DNA"/>
</dbReference>
<dbReference type="RefSeq" id="YP_008058695.1">
    <property type="nucleotide sequence ID" value="NC_021322.1"/>
</dbReference>
<proteinExistence type="predicted"/>
<reference evidence="1 2" key="1">
    <citation type="submission" date="2012-12" db="EMBL/GenBank/DDBJ databases">
        <authorList>
            <person name="Sencilo A."/>
            <person name="Jacobs-Sera D."/>
            <person name="Russell D.A."/>
            <person name="Ko C."/>
            <person name="Atanasova N."/>
            <person name="Osterlund E."/>
            <person name="Oksanen H.M."/>
            <person name="Bamford D.H."/>
            <person name="Hatfull G.F."/>
            <person name="Roine E."/>
            <person name="Hendrix R.W."/>
        </authorList>
    </citation>
    <scope>NUCLEOTIDE SEQUENCE [LARGE SCALE GENOMIC DNA]</scope>
</reference>
<protein>
    <submittedName>
        <fullName evidence="1">Uncharacterized protein</fullName>
    </submittedName>
</protein>
<dbReference type="GeneID" id="16194202"/>
<dbReference type="Proteomes" id="UP000203449">
    <property type="component" value="Segment"/>
</dbReference>
<evidence type="ECO:0000313" key="2">
    <source>
        <dbReference type="Proteomes" id="UP000203449"/>
    </source>
</evidence>
<keyword evidence="2" id="KW-1185">Reference proteome</keyword>
<name>R4TGA1_9CAUD</name>
<gene>
    <name evidence="1" type="primary">5</name>
    <name evidence="1" type="ORF">HHTV1_5</name>
</gene>
<dbReference type="KEGG" id="vg:16194202"/>
<evidence type="ECO:0000313" key="1">
    <source>
        <dbReference type="EMBL" id="AGM11261.1"/>
    </source>
</evidence>